<evidence type="ECO:0000313" key="3">
    <source>
        <dbReference type="Proteomes" id="UP000319263"/>
    </source>
</evidence>
<dbReference type="Proteomes" id="UP000319263">
    <property type="component" value="Chromosome"/>
</dbReference>
<evidence type="ECO:0000313" key="2">
    <source>
        <dbReference type="EMBL" id="QDP98824.1"/>
    </source>
</evidence>
<gene>
    <name evidence="2" type="ORF">FOE78_15300</name>
</gene>
<dbReference type="Pfam" id="PF02515">
    <property type="entry name" value="CoA_transf_3"/>
    <property type="match status" value="1"/>
</dbReference>
<reference evidence="2 3" key="1">
    <citation type="submission" date="2019-07" db="EMBL/GenBank/DDBJ databases">
        <title>Microlunatus dokdonensis sp. nov. isolated from the rhizospheric soil of the wild plant Elymus tsukushiensis.</title>
        <authorList>
            <person name="Ghim S.-Y."/>
            <person name="Hwang Y.-J."/>
            <person name="Son J.-S."/>
            <person name="Shin J.-H."/>
        </authorList>
    </citation>
    <scope>NUCLEOTIDE SEQUENCE [LARGE SCALE GENOMIC DNA]</scope>
    <source>
        <strain evidence="2 3">KUDC0627</strain>
    </source>
</reference>
<dbReference type="InterPro" id="IPR050483">
    <property type="entry name" value="CoA-transferase_III_domain"/>
</dbReference>
<dbReference type="InterPro" id="IPR023606">
    <property type="entry name" value="CoA-Trfase_III_dom_1_sf"/>
</dbReference>
<dbReference type="AlphaFoldDB" id="A0A516Q5X9"/>
<dbReference type="GO" id="GO:0008410">
    <property type="term" value="F:CoA-transferase activity"/>
    <property type="evidence" value="ECO:0007669"/>
    <property type="project" value="TreeGrafter"/>
</dbReference>
<evidence type="ECO:0000256" key="1">
    <source>
        <dbReference type="ARBA" id="ARBA00022679"/>
    </source>
</evidence>
<accession>A0A516Q5X9</accession>
<proteinExistence type="predicted"/>
<keyword evidence="1 2" id="KW-0808">Transferase</keyword>
<dbReference type="Gene3D" id="3.40.50.10540">
    <property type="entry name" value="Crotonobetainyl-coa:carnitine coa-transferase, domain 1"/>
    <property type="match status" value="1"/>
</dbReference>
<organism evidence="2 3">
    <name type="scientific">Microlunatus elymi</name>
    <dbReference type="NCBI Taxonomy" id="2596828"/>
    <lineage>
        <taxon>Bacteria</taxon>
        <taxon>Bacillati</taxon>
        <taxon>Actinomycetota</taxon>
        <taxon>Actinomycetes</taxon>
        <taxon>Propionibacteriales</taxon>
        <taxon>Propionibacteriaceae</taxon>
        <taxon>Microlunatus</taxon>
    </lineage>
</organism>
<dbReference type="KEGG" id="mik:FOE78_15300"/>
<dbReference type="InterPro" id="IPR003673">
    <property type="entry name" value="CoA-Trfase_fam_III"/>
</dbReference>
<sequence>MTEVDRPLSGVLVLDFSQFLAGPVAAMRLADLGARVIKIERPVVGDIGRQLAFAGRRADGDTISFHAMNRNKEGITADLKDATDLARVSDLVARADVIIENFRPGVMRRIGLDYEQVSKLNPRLIYASATGYGEEGPWQDRPGQDLLAQSLSGLPWLSGSADDGPVPFGLSIADHLTSCHLAEGVTALLFRRGRTGRGGLVQTSLLEAMLDLQFELLSTKLNDDQGPGPITVRRGGRHSAHAFLPAPYGTYPTRDGYLAIAMNPVDRLGKLLDIAELAGCTDPQQWWDDQDQIEELLAARLRTETTEHWLAILDPADVWCAPVLTLDELIDHEGFSAARMTQQISRSGDLTEHGETLRLHTTRSPIRVDGELLTSNRPAPKLGQHDAEIDREFGLSDGR</sequence>
<dbReference type="PANTHER" id="PTHR48207">
    <property type="entry name" value="SUCCINATE--HYDROXYMETHYLGLUTARATE COA-TRANSFERASE"/>
    <property type="match status" value="1"/>
</dbReference>
<dbReference type="EMBL" id="CP041692">
    <property type="protein sequence ID" value="QDP98824.1"/>
    <property type="molecule type" value="Genomic_DNA"/>
</dbReference>
<dbReference type="PANTHER" id="PTHR48207:SF4">
    <property type="entry name" value="BLL6097 PROTEIN"/>
    <property type="match status" value="1"/>
</dbReference>
<dbReference type="InterPro" id="IPR044855">
    <property type="entry name" value="CoA-Trfase_III_dom3_sf"/>
</dbReference>
<dbReference type="SUPFAM" id="SSF89796">
    <property type="entry name" value="CoA-transferase family III (CaiB/BaiF)"/>
    <property type="match status" value="1"/>
</dbReference>
<protein>
    <submittedName>
        <fullName evidence="2">CoA transferase</fullName>
    </submittedName>
</protein>
<keyword evidence="3" id="KW-1185">Reference proteome</keyword>
<dbReference type="Gene3D" id="3.30.1540.10">
    <property type="entry name" value="formyl-coa transferase, domain 3"/>
    <property type="match status" value="1"/>
</dbReference>
<name>A0A516Q5X9_9ACTN</name>
<dbReference type="OrthoDB" id="9797653at2"/>